<feature type="non-terminal residue" evidence="1">
    <location>
        <position position="220"/>
    </location>
</feature>
<accession>X1NLK8</accession>
<dbReference type="EMBL" id="BARV01020800">
    <property type="protein sequence ID" value="GAI31096.1"/>
    <property type="molecule type" value="Genomic_DNA"/>
</dbReference>
<reference evidence="1" key="1">
    <citation type="journal article" date="2014" name="Front. Microbiol.">
        <title>High frequency of phylogenetically diverse reductive dehalogenase-homologous genes in deep subseafloor sedimentary metagenomes.</title>
        <authorList>
            <person name="Kawai M."/>
            <person name="Futagami T."/>
            <person name="Toyoda A."/>
            <person name="Takaki Y."/>
            <person name="Nishi S."/>
            <person name="Hori S."/>
            <person name="Arai W."/>
            <person name="Tsubouchi T."/>
            <person name="Morono Y."/>
            <person name="Uchiyama I."/>
            <person name="Ito T."/>
            <person name="Fujiyama A."/>
            <person name="Inagaki F."/>
            <person name="Takami H."/>
        </authorList>
    </citation>
    <scope>NUCLEOTIDE SEQUENCE</scope>
    <source>
        <strain evidence="1">Expedition CK06-06</strain>
    </source>
</reference>
<comment type="caution">
    <text evidence="1">The sequence shown here is derived from an EMBL/GenBank/DDBJ whole genome shotgun (WGS) entry which is preliminary data.</text>
</comment>
<sequence>MDVSPEEIEGALRTPPDRKWEWNGGREAQKSRERIMLKMLLHLYGKDDPDWVIGGFVPSSEIGREYKLTRWLADMHVNTDLIAGVINDDLDVSFQRSLYCTYIFDNLKKFRAIFGTHSRTWVKSGNCRKVEKDHFIKQLTKPYRFFAHCVEPSMFKPVDESQKKYDVSMIGSVGNCYPLRMDIRRDLPSLAKQHHWTFLLKQPPNMNYIKYRHDISLVEK</sequence>
<proteinExistence type="predicted"/>
<evidence type="ECO:0000313" key="1">
    <source>
        <dbReference type="EMBL" id="GAI31096.1"/>
    </source>
</evidence>
<name>X1NLK8_9ZZZZ</name>
<gene>
    <name evidence="1" type="ORF">S06H3_34620</name>
</gene>
<organism evidence="1">
    <name type="scientific">marine sediment metagenome</name>
    <dbReference type="NCBI Taxonomy" id="412755"/>
    <lineage>
        <taxon>unclassified sequences</taxon>
        <taxon>metagenomes</taxon>
        <taxon>ecological metagenomes</taxon>
    </lineage>
</organism>
<protein>
    <submittedName>
        <fullName evidence="1">Uncharacterized protein</fullName>
    </submittedName>
</protein>
<dbReference type="AlphaFoldDB" id="X1NLK8"/>